<proteinExistence type="predicted"/>
<keyword evidence="2" id="KW-1185">Reference proteome</keyword>
<evidence type="ECO:0000313" key="2">
    <source>
        <dbReference type="Proteomes" id="UP000004980"/>
    </source>
</evidence>
<sequence length="82" mass="9057">MFTTHLARQYLPGCNEEQISFLDRIAKQDTIESYLAFDTDEEFETTLVLLGDGPIAIEWMQTAAVSRGLTAVKSLTPSVCGT</sequence>
<comment type="caution">
    <text evidence="1">The sequence shown here is derived from an EMBL/GenBank/DDBJ whole genome shotgun (WGS) entry which is preliminary data.</text>
</comment>
<name>A0ABP2PFW1_9BURK</name>
<dbReference type="RefSeq" id="WP_007589300.1">
    <property type="nucleotide sequence ID" value="NZ_AKAU01000197.1"/>
</dbReference>
<gene>
    <name evidence="1" type="ORF">WQE_34651</name>
</gene>
<evidence type="ECO:0000313" key="1">
    <source>
        <dbReference type="EMBL" id="EIM96274.1"/>
    </source>
</evidence>
<dbReference type="EMBL" id="AKAU01000197">
    <property type="protein sequence ID" value="EIM96274.1"/>
    <property type="molecule type" value="Genomic_DNA"/>
</dbReference>
<protein>
    <submittedName>
        <fullName evidence="1">Uncharacterized protein</fullName>
    </submittedName>
</protein>
<accession>A0ABP2PFW1</accession>
<dbReference type="Proteomes" id="UP000004980">
    <property type="component" value="Unassembled WGS sequence"/>
</dbReference>
<reference evidence="1 2" key="1">
    <citation type="journal article" date="2012" name="J. Bacteriol.">
        <title>Draft Genome Sequence of the Soil Bacterium Burkholderia terrae Strain BS001, Which Interacts with Fungal Surface Structures.</title>
        <authorList>
            <person name="Nazir R."/>
            <person name="Hansen M.A."/>
            <person name="Sorensen S."/>
            <person name="van Elsas J.D."/>
        </authorList>
    </citation>
    <scope>NUCLEOTIDE SEQUENCE [LARGE SCALE GENOMIC DNA]</scope>
    <source>
        <strain evidence="1 2">BS001</strain>
    </source>
</reference>
<organism evidence="1 2">
    <name type="scientific">Paraburkholderia hospita</name>
    <dbReference type="NCBI Taxonomy" id="169430"/>
    <lineage>
        <taxon>Bacteria</taxon>
        <taxon>Pseudomonadati</taxon>
        <taxon>Pseudomonadota</taxon>
        <taxon>Betaproteobacteria</taxon>
        <taxon>Burkholderiales</taxon>
        <taxon>Burkholderiaceae</taxon>
        <taxon>Paraburkholderia</taxon>
    </lineage>
</organism>